<feature type="domain" description="Fe/B12 periplasmic-binding" evidence="6">
    <location>
        <begin position="52"/>
        <end position="327"/>
    </location>
</feature>
<dbReference type="EMBL" id="FOFA01000001">
    <property type="protein sequence ID" value="SEP77882.1"/>
    <property type="molecule type" value="Genomic_DNA"/>
</dbReference>
<evidence type="ECO:0000256" key="5">
    <source>
        <dbReference type="SAM" id="SignalP"/>
    </source>
</evidence>
<evidence type="ECO:0000259" key="6">
    <source>
        <dbReference type="PROSITE" id="PS50983"/>
    </source>
</evidence>
<dbReference type="PROSITE" id="PS50983">
    <property type="entry name" value="FE_B12_PBP"/>
    <property type="match status" value="1"/>
</dbReference>
<feature type="chain" id="PRO_5011588391" evidence="5">
    <location>
        <begin position="24"/>
        <end position="327"/>
    </location>
</feature>
<accession>A0A1H9AM43</accession>
<protein>
    <submittedName>
        <fullName evidence="7">Iron complex transport system substrate-binding protein</fullName>
    </submittedName>
</protein>
<dbReference type="OrthoDB" id="7941913at2"/>
<comment type="similarity">
    <text evidence="2">Belongs to the bacterial solute-binding protein 8 family.</text>
</comment>
<evidence type="ECO:0000256" key="2">
    <source>
        <dbReference type="ARBA" id="ARBA00008814"/>
    </source>
</evidence>
<evidence type="ECO:0000256" key="1">
    <source>
        <dbReference type="ARBA" id="ARBA00004196"/>
    </source>
</evidence>
<keyword evidence="8" id="KW-1185">Reference proteome</keyword>
<dbReference type="GO" id="GO:1901678">
    <property type="term" value="P:iron coordination entity transport"/>
    <property type="evidence" value="ECO:0007669"/>
    <property type="project" value="UniProtKB-ARBA"/>
</dbReference>
<dbReference type="InterPro" id="IPR006311">
    <property type="entry name" value="TAT_signal"/>
</dbReference>
<dbReference type="RefSeq" id="WP_091177641.1">
    <property type="nucleotide sequence ID" value="NZ_FOFA01000001.1"/>
</dbReference>
<organism evidence="7 8">
    <name type="scientific">Microlunatus flavus</name>
    <dbReference type="NCBI Taxonomy" id="1036181"/>
    <lineage>
        <taxon>Bacteria</taxon>
        <taxon>Bacillati</taxon>
        <taxon>Actinomycetota</taxon>
        <taxon>Actinomycetes</taxon>
        <taxon>Propionibacteriales</taxon>
        <taxon>Propionibacteriaceae</taxon>
        <taxon>Microlunatus</taxon>
    </lineage>
</organism>
<dbReference type="PANTHER" id="PTHR30532">
    <property type="entry name" value="IRON III DICITRATE-BINDING PERIPLASMIC PROTEIN"/>
    <property type="match status" value="1"/>
</dbReference>
<dbReference type="Pfam" id="PF01497">
    <property type="entry name" value="Peripla_BP_2"/>
    <property type="match status" value="1"/>
</dbReference>
<dbReference type="PROSITE" id="PS51318">
    <property type="entry name" value="TAT"/>
    <property type="match status" value="1"/>
</dbReference>
<dbReference type="PANTHER" id="PTHR30532:SF24">
    <property type="entry name" value="FERRIC ENTEROBACTIN-BINDING PERIPLASMIC PROTEIN FEPB"/>
    <property type="match status" value="1"/>
</dbReference>
<dbReference type="Gene3D" id="3.40.50.1980">
    <property type="entry name" value="Nitrogenase molybdenum iron protein domain"/>
    <property type="match status" value="2"/>
</dbReference>
<dbReference type="GO" id="GO:0030288">
    <property type="term" value="C:outer membrane-bounded periplasmic space"/>
    <property type="evidence" value="ECO:0007669"/>
    <property type="project" value="TreeGrafter"/>
</dbReference>
<dbReference type="InterPro" id="IPR051313">
    <property type="entry name" value="Bact_iron-sidero_bind"/>
</dbReference>
<dbReference type="AlphaFoldDB" id="A0A1H9AM43"/>
<keyword evidence="4 5" id="KW-0732">Signal</keyword>
<evidence type="ECO:0000313" key="8">
    <source>
        <dbReference type="Proteomes" id="UP000198504"/>
    </source>
</evidence>
<evidence type="ECO:0000256" key="4">
    <source>
        <dbReference type="ARBA" id="ARBA00022729"/>
    </source>
</evidence>
<proteinExistence type="inferred from homology"/>
<dbReference type="PROSITE" id="PS51257">
    <property type="entry name" value="PROKAR_LIPOPROTEIN"/>
    <property type="match status" value="1"/>
</dbReference>
<feature type="signal peptide" evidence="5">
    <location>
        <begin position="1"/>
        <end position="23"/>
    </location>
</feature>
<evidence type="ECO:0000313" key="7">
    <source>
        <dbReference type="EMBL" id="SEP77882.1"/>
    </source>
</evidence>
<dbReference type="Proteomes" id="UP000198504">
    <property type="component" value="Unassembled WGS sequence"/>
</dbReference>
<sequence>MTSTPRLSRRSLLAALAATPVLAACGTSTRGGGAPAASSGAASFRYTDARGKVIDVTPVPTNVVAQSSAAAALWDAGIKVKGAYGELKMTDGKLDYQAGNLDLSQLTVIGSSYGEFSVEKLATIAPQLLVDLSFDDKTLWYLDAKVEAQVAALCPTLGMKMLDQGLVPIIEAFTDLAAKLGADPSVSQSAKTGFDAASSTLGDAIMAAGGAKVAPLSFDADNVYVGNPDQAPDLALMKGLGAQFVDAKTTEYFATVSYENLPDYSGDIILVDARNTYTGYRDSAVWKSLPAVKAGRVFAWKPAAPYSYLSSTAVLQGYTDAFGSLNS</sequence>
<evidence type="ECO:0000256" key="3">
    <source>
        <dbReference type="ARBA" id="ARBA00022448"/>
    </source>
</evidence>
<dbReference type="SUPFAM" id="SSF53807">
    <property type="entry name" value="Helical backbone' metal receptor"/>
    <property type="match status" value="1"/>
</dbReference>
<name>A0A1H9AM43_9ACTN</name>
<keyword evidence="3" id="KW-0813">Transport</keyword>
<gene>
    <name evidence="7" type="ORF">SAMN05421756_101661</name>
</gene>
<comment type="subcellular location">
    <subcellularLocation>
        <location evidence="1">Cell envelope</location>
    </subcellularLocation>
</comment>
<reference evidence="8" key="1">
    <citation type="submission" date="2016-10" db="EMBL/GenBank/DDBJ databases">
        <authorList>
            <person name="Varghese N."/>
            <person name="Submissions S."/>
        </authorList>
    </citation>
    <scope>NUCLEOTIDE SEQUENCE [LARGE SCALE GENOMIC DNA]</scope>
    <source>
        <strain evidence="8">CGMCC 4.6856</strain>
    </source>
</reference>
<dbReference type="InterPro" id="IPR002491">
    <property type="entry name" value="ABC_transptr_periplasmic_BD"/>
</dbReference>
<dbReference type="STRING" id="1036181.SAMN05421756_101661"/>